<evidence type="ECO:0000313" key="2">
    <source>
        <dbReference type="Proteomes" id="UP000197019"/>
    </source>
</evidence>
<dbReference type="OrthoDB" id="8901312at2"/>
<dbReference type="Proteomes" id="UP000197019">
    <property type="component" value="Chromosome"/>
</dbReference>
<dbReference type="RefSeq" id="WP_088618780.1">
    <property type="nucleotide sequence ID" value="NZ_CP022129.1"/>
</dbReference>
<accession>A0A1Z4BXA3</accession>
<evidence type="ECO:0008006" key="3">
    <source>
        <dbReference type="Google" id="ProtNLM"/>
    </source>
</evidence>
<sequence length="125" mass="14552">MTYSKNVAPYGWYVASYLLRFVELDQSGNDDPEKRFISWENTVLIKAQNLDEAYDKTVEIALAATEPYKGGEDGVNMQWVFEGLTDILPIYEELGDGAEIMWAEYGPRKLRNIRKRIREKSEMYQ</sequence>
<dbReference type="EMBL" id="CP022129">
    <property type="protein sequence ID" value="ASF45905.1"/>
    <property type="molecule type" value="Genomic_DNA"/>
</dbReference>
<dbReference type="KEGG" id="mpsy:CEK71_07340"/>
<dbReference type="InterPro" id="IPR025630">
    <property type="entry name" value="DUF4288"/>
</dbReference>
<proteinExistence type="predicted"/>
<keyword evidence="2" id="KW-1185">Reference proteome</keyword>
<protein>
    <recommendedName>
        <fullName evidence="3">DUF4288 domain-containing protein</fullName>
    </recommendedName>
</protein>
<name>A0A1Z4BXA3_9GAMM</name>
<evidence type="ECO:0000313" key="1">
    <source>
        <dbReference type="EMBL" id="ASF45905.1"/>
    </source>
</evidence>
<gene>
    <name evidence="1" type="ORF">CEK71_07340</name>
</gene>
<dbReference type="Pfam" id="PF14119">
    <property type="entry name" value="DUF4288"/>
    <property type="match status" value="1"/>
</dbReference>
<dbReference type="AlphaFoldDB" id="A0A1Z4BXA3"/>
<reference evidence="1 2" key="1">
    <citation type="submission" date="2017-06" db="EMBL/GenBank/DDBJ databases">
        <title>Genome Sequencing of the methanotroph Methylovulum psychrotolerants str. HV10-M2 isolated from a high-altitude environment.</title>
        <authorList>
            <person name="Mateos-Rivera A."/>
        </authorList>
    </citation>
    <scope>NUCLEOTIDE SEQUENCE [LARGE SCALE GENOMIC DNA]</scope>
    <source>
        <strain evidence="1 2">HV10_M2</strain>
    </source>
</reference>
<organism evidence="1 2">
    <name type="scientific">Methylovulum psychrotolerans</name>
    <dbReference type="NCBI Taxonomy" id="1704499"/>
    <lineage>
        <taxon>Bacteria</taxon>
        <taxon>Pseudomonadati</taxon>
        <taxon>Pseudomonadota</taxon>
        <taxon>Gammaproteobacteria</taxon>
        <taxon>Methylococcales</taxon>
        <taxon>Methylococcaceae</taxon>
        <taxon>Methylovulum</taxon>
    </lineage>
</organism>